<comment type="catalytic activity">
    <reaction evidence="7">
        <text>L-ribulose + ATP = L-ribulose 5-phosphate + ADP + H(+)</text>
        <dbReference type="Rhea" id="RHEA:22072"/>
        <dbReference type="ChEBI" id="CHEBI:15378"/>
        <dbReference type="ChEBI" id="CHEBI:16880"/>
        <dbReference type="ChEBI" id="CHEBI:30616"/>
        <dbReference type="ChEBI" id="CHEBI:58226"/>
        <dbReference type="ChEBI" id="CHEBI:456216"/>
        <dbReference type="EC" id="2.7.1.16"/>
    </reaction>
</comment>
<evidence type="ECO:0000256" key="7">
    <source>
        <dbReference type="HAMAP-Rule" id="MF_00520"/>
    </source>
</evidence>
<dbReference type="EMBL" id="QOVI01000002">
    <property type="protein sequence ID" value="RXG16807.1"/>
    <property type="molecule type" value="Genomic_DNA"/>
</dbReference>
<dbReference type="PANTHER" id="PTHR43435:SF4">
    <property type="entry name" value="FGGY CARBOHYDRATE KINASE DOMAIN-CONTAINING PROTEIN"/>
    <property type="match status" value="1"/>
</dbReference>
<dbReference type="Gene3D" id="1.20.58.2240">
    <property type="match status" value="1"/>
</dbReference>
<protein>
    <recommendedName>
        <fullName evidence="7">Ribulokinase</fullName>
        <ecNumber evidence="7">2.7.1.16</ecNumber>
    </recommendedName>
</protein>
<dbReference type="Pfam" id="PF02782">
    <property type="entry name" value="FGGY_C"/>
    <property type="match status" value="1"/>
</dbReference>
<dbReference type="InterPro" id="IPR005929">
    <property type="entry name" value="Ribulokinase"/>
</dbReference>
<dbReference type="AlphaFoldDB" id="A0A4Q0NX20"/>
<comment type="similarity">
    <text evidence="7">Belongs to the ribulokinase family.</text>
</comment>
<feature type="domain" description="Carbohydrate kinase FGGY N-terminal" evidence="8">
    <location>
        <begin position="4"/>
        <end position="280"/>
    </location>
</feature>
<keyword evidence="4 7" id="KW-0067">ATP-binding</keyword>
<evidence type="ECO:0000256" key="2">
    <source>
        <dbReference type="ARBA" id="ARBA00022741"/>
    </source>
</evidence>
<accession>A0A4Q0NX20</accession>
<evidence type="ECO:0000256" key="6">
    <source>
        <dbReference type="ARBA" id="ARBA00023277"/>
    </source>
</evidence>
<dbReference type="HAMAP" id="MF_00520">
    <property type="entry name" value="Ribulokinase"/>
    <property type="match status" value="1"/>
</dbReference>
<comment type="caution">
    <text evidence="10">The sequence shown here is derived from an EMBL/GenBank/DDBJ whole genome shotgun (WGS) entry which is preliminary data.</text>
</comment>
<dbReference type="Proteomes" id="UP000289821">
    <property type="component" value="Unassembled WGS sequence"/>
</dbReference>
<dbReference type="NCBIfam" id="NF003154">
    <property type="entry name" value="PRK04123.1"/>
    <property type="match status" value="1"/>
</dbReference>
<dbReference type="GO" id="GO:0019569">
    <property type="term" value="P:L-arabinose catabolic process to D-xylulose 5-phosphate"/>
    <property type="evidence" value="ECO:0007669"/>
    <property type="project" value="UniProtKB-UniRule"/>
</dbReference>
<evidence type="ECO:0000256" key="4">
    <source>
        <dbReference type="ARBA" id="ARBA00022840"/>
    </source>
</evidence>
<comment type="catalytic activity">
    <reaction evidence="7">
        <text>D-ribulose + ATP = D-ribulose 5-phosphate + ADP + H(+)</text>
        <dbReference type="Rhea" id="RHEA:17601"/>
        <dbReference type="ChEBI" id="CHEBI:15378"/>
        <dbReference type="ChEBI" id="CHEBI:17173"/>
        <dbReference type="ChEBI" id="CHEBI:30616"/>
        <dbReference type="ChEBI" id="CHEBI:58121"/>
        <dbReference type="ChEBI" id="CHEBI:456216"/>
        <dbReference type="EC" id="2.7.1.16"/>
    </reaction>
</comment>
<dbReference type="PIRSF" id="PIRSF000538">
    <property type="entry name" value="GlpK"/>
    <property type="match status" value="1"/>
</dbReference>
<dbReference type="Pfam" id="PF00370">
    <property type="entry name" value="FGGY_N"/>
    <property type="match status" value="1"/>
</dbReference>
<proteinExistence type="inferred from homology"/>
<comment type="pathway">
    <text evidence="7">Carbohydrate degradation; L-arabinose degradation via L-ribulose; D-xylulose 5-phosphate from L-arabinose (bacterial route): step 2/3.</text>
</comment>
<dbReference type="CDD" id="cd07781">
    <property type="entry name" value="ASKHA_NBD_FGGY_L-RBK"/>
    <property type="match status" value="1"/>
</dbReference>
<dbReference type="GO" id="GO:0005737">
    <property type="term" value="C:cytoplasm"/>
    <property type="evidence" value="ECO:0007669"/>
    <property type="project" value="TreeGrafter"/>
</dbReference>
<keyword evidence="1 7" id="KW-0808">Transferase</keyword>
<feature type="domain" description="Carbohydrate kinase FGGY C-terminal" evidence="9">
    <location>
        <begin position="291"/>
        <end position="505"/>
    </location>
</feature>
<dbReference type="UniPathway" id="UPA00145">
    <property type="reaction ID" value="UER00566"/>
</dbReference>
<keyword evidence="5 7" id="KW-0054">Arabinose catabolism</keyword>
<gene>
    <name evidence="7" type="primary">araB</name>
    <name evidence="10" type="ORF">DSM04_102389</name>
</gene>
<evidence type="ECO:0000313" key="10">
    <source>
        <dbReference type="EMBL" id="RXG16807.1"/>
    </source>
</evidence>
<dbReference type="GO" id="GO:0005524">
    <property type="term" value="F:ATP binding"/>
    <property type="evidence" value="ECO:0007669"/>
    <property type="project" value="UniProtKB-KW"/>
</dbReference>
<keyword evidence="2 7" id="KW-0547">Nucleotide-binding</keyword>
<dbReference type="InterPro" id="IPR018485">
    <property type="entry name" value="FGGY_C"/>
</dbReference>
<reference evidence="10 11" key="1">
    <citation type="submission" date="2018-07" db="EMBL/GenBank/DDBJ databases">
        <title>Leeuwenhoekiella genomics.</title>
        <authorList>
            <person name="Tahon G."/>
            <person name="Willems A."/>
        </authorList>
    </citation>
    <scope>NUCLEOTIDE SEQUENCE [LARGE SCALE GENOMIC DNA]</scope>
    <source>
        <strain evidence="10 11">R-50232</strain>
    </source>
</reference>
<evidence type="ECO:0000256" key="1">
    <source>
        <dbReference type="ARBA" id="ARBA00022679"/>
    </source>
</evidence>
<evidence type="ECO:0000313" key="11">
    <source>
        <dbReference type="Proteomes" id="UP000289821"/>
    </source>
</evidence>
<dbReference type="InterPro" id="IPR000577">
    <property type="entry name" value="Carb_kinase_FGGY"/>
</dbReference>
<keyword evidence="3 7" id="KW-0418">Kinase</keyword>
<dbReference type="SUPFAM" id="SSF53067">
    <property type="entry name" value="Actin-like ATPase domain"/>
    <property type="match status" value="2"/>
</dbReference>
<dbReference type="Gene3D" id="3.30.420.40">
    <property type="match status" value="1"/>
</dbReference>
<evidence type="ECO:0000259" key="9">
    <source>
        <dbReference type="Pfam" id="PF02782"/>
    </source>
</evidence>
<keyword evidence="6 7" id="KW-0119">Carbohydrate metabolism</keyword>
<dbReference type="GO" id="GO:0019150">
    <property type="term" value="F:D-ribulokinase activity"/>
    <property type="evidence" value="ECO:0007669"/>
    <property type="project" value="TreeGrafter"/>
</dbReference>
<keyword evidence="11" id="KW-1185">Reference proteome</keyword>
<dbReference type="PANTHER" id="PTHR43435">
    <property type="entry name" value="RIBULOKINASE"/>
    <property type="match status" value="1"/>
</dbReference>
<name>A0A4Q0NX20_9FLAO</name>
<dbReference type="GO" id="GO:0008741">
    <property type="term" value="F:ribulokinase activity"/>
    <property type="evidence" value="ECO:0007669"/>
    <property type="project" value="UniProtKB-UniRule"/>
</dbReference>
<dbReference type="RefSeq" id="WP_128760466.1">
    <property type="nucleotide sequence ID" value="NZ_QOVI01000002.1"/>
</dbReference>
<dbReference type="EC" id="2.7.1.16" evidence="7"/>
<dbReference type="OrthoDB" id="9805576at2"/>
<evidence type="ECO:0000256" key="3">
    <source>
        <dbReference type="ARBA" id="ARBA00022777"/>
    </source>
</evidence>
<evidence type="ECO:0000259" key="8">
    <source>
        <dbReference type="Pfam" id="PF00370"/>
    </source>
</evidence>
<dbReference type="InterPro" id="IPR043129">
    <property type="entry name" value="ATPase_NBD"/>
</dbReference>
<dbReference type="InterPro" id="IPR018484">
    <property type="entry name" value="FGGY_N"/>
</dbReference>
<organism evidence="10 11">
    <name type="scientific">Leeuwenhoekiella aestuarii</name>
    <dbReference type="NCBI Taxonomy" id="2249426"/>
    <lineage>
        <taxon>Bacteria</taxon>
        <taxon>Pseudomonadati</taxon>
        <taxon>Bacteroidota</taxon>
        <taxon>Flavobacteriia</taxon>
        <taxon>Flavobacteriales</taxon>
        <taxon>Flavobacteriaceae</taxon>
        <taxon>Leeuwenhoekiella</taxon>
    </lineage>
</organism>
<sequence>MKEYVIGLDYGSDSVRAVLIDASNGHEIEAEVSFYKRWKERLFCNASENRFRQHPLDHLEGLENTIKAVVSRSGVPAASVKGICIDTTGSSPIPVNAAGIPLSLTEGFEENPNAMMVLWKDHTAIAEANEINELARNWGGEDFTKYEGGIYSSEWFWAKILHVVREDQKVKEAAHSWMEHCDWITYALLEGISLENFKRSRCAAGHKAMWHESWGGLPPEEFLGKLDPYLATLRDNLYSETYTSDEIAGNLSAAWAEKLGLTKDTVIAVGTFDAHAGAVGAKVEEHTLVRVMGTSTCDISVSSPEVTANKTVRGICGQVDGSVIPGLVGLEAGQSAFGDLLAWFKDVLSWPIDNLVLTSDILSAEQKEKLKEEIDSDFIRKLSDAAEAIPHNEAIPVALDWINGRRTPDANQELEAAITNLNMGTRAPHIFKALVNAICFGSKKILDRFAYEGIEIKTVVGIGGVARKSKFIMQSLANTLNVPIKVAASDQAPALGAAVYAAVAAGIYPDVIEASKTLGSDYEAEYHPQPEHLEEFADLMERYEVLSQFVEKSIVKSKKKTEAHV</sequence>
<evidence type="ECO:0000256" key="5">
    <source>
        <dbReference type="ARBA" id="ARBA00022935"/>
    </source>
</evidence>